<accession>A0A105V492</accession>
<dbReference type="EMBL" id="LPEQ01000113">
    <property type="protein sequence ID" value="KVV40949.1"/>
    <property type="molecule type" value="Genomic_DNA"/>
</dbReference>
<comment type="caution">
    <text evidence="2">The sequence shown here is derived from an EMBL/GenBank/DDBJ whole genome shotgun (WGS) entry which is preliminary data.</text>
</comment>
<organism evidence="2 3">
    <name type="scientific">Burkholderia territorii</name>
    <dbReference type="NCBI Taxonomy" id="1503055"/>
    <lineage>
        <taxon>Bacteria</taxon>
        <taxon>Pseudomonadati</taxon>
        <taxon>Pseudomonadota</taxon>
        <taxon>Betaproteobacteria</taxon>
        <taxon>Burkholderiales</taxon>
        <taxon>Burkholderiaceae</taxon>
        <taxon>Burkholderia</taxon>
        <taxon>Burkholderia cepacia complex</taxon>
    </lineage>
</organism>
<proteinExistence type="predicted"/>
<name>A0A105V492_9BURK</name>
<evidence type="ECO:0000313" key="2">
    <source>
        <dbReference type="EMBL" id="KVV40949.1"/>
    </source>
</evidence>
<dbReference type="RefSeq" id="WP_060108270.1">
    <property type="nucleotide sequence ID" value="NZ_LPEQ01000113.1"/>
</dbReference>
<feature type="coiled-coil region" evidence="1">
    <location>
        <begin position="9"/>
        <end position="50"/>
    </location>
</feature>
<dbReference type="Proteomes" id="UP000062317">
    <property type="component" value="Unassembled WGS sequence"/>
</dbReference>
<reference evidence="2 3" key="1">
    <citation type="submission" date="2015-11" db="EMBL/GenBank/DDBJ databases">
        <title>Expanding the genomic diversity of Burkholderia species for the development of highly accurate diagnostics.</title>
        <authorList>
            <person name="Sahl J."/>
            <person name="Keim P."/>
            <person name="Wagner D."/>
        </authorList>
    </citation>
    <scope>NUCLEOTIDE SEQUENCE [LARGE SCALE GENOMIC DNA]</scope>
    <source>
        <strain evidence="2 3">MSMB1301WGS</strain>
    </source>
</reference>
<keyword evidence="1" id="KW-0175">Coiled coil</keyword>
<gene>
    <name evidence="2" type="ORF">WT27_13580</name>
</gene>
<dbReference type="AlphaFoldDB" id="A0A105V492"/>
<evidence type="ECO:0000256" key="1">
    <source>
        <dbReference type="SAM" id="Coils"/>
    </source>
</evidence>
<keyword evidence="3" id="KW-1185">Reference proteome</keyword>
<evidence type="ECO:0000313" key="3">
    <source>
        <dbReference type="Proteomes" id="UP000062317"/>
    </source>
</evidence>
<sequence>MSIRHSHLLKQLETRLSKLRAERDMTKQALREAEAAHVAAGEKVRAVEQEIASLKDATSEPVLTEHALLRYIERVHGIDLDQIRAQMLTPAVTEQIRTLRSCRLPIGNGVILVVEAGVIKTVATKDSREKRIRQVHGLRPVEVRRLQAEEE</sequence>
<protein>
    <submittedName>
        <fullName evidence="2">Uncharacterized protein</fullName>
    </submittedName>
</protein>